<accession>A0A8J6KHR0</accession>
<feature type="region of interest" description="Disordered" evidence="1">
    <location>
        <begin position="39"/>
        <end position="61"/>
    </location>
</feature>
<evidence type="ECO:0000313" key="2">
    <source>
        <dbReference type="EMBL" id="KAG9493432.1"/>
    </source>
</evidence>
<sequence length="82" mass="8816">MQKRHTGRAREGRGEGRGGVASAFLPPAFLLEDKAAPQFQQPTPVTSPAHGKGMRTSAPNIGGLTLAGHMRIYTTRMCHLSF</sequence>
<organism evidence="2 3">
    <name type="scientific">Eleutherodactylus coqui</name>
    <name type="common">Puerto Rican coqui</name>
    <dbReference type="NCBI Taxonomy" id="57060"/>
    <lineage>
        <taxon>Eukaryota</taxon>
        <taxon>Metazoa</taxon>
        <taxon>Chordata</taxon>
        <taxon>Craniata</taxon>
        <taxon>Vertebrata</taxon>
        <taxon>Euteleostomi</taxon>
        <taxon>Amphibia</taxon>
        <taxon>Batrachia</taxon>
        <taxon>Anura</taxon>
        <taxon>Neobatrachia</taxon>
        <taxon>Hyloidea</taxon>
        <taxon>Eleutherodactylidae</taxon>
        <taxon>Eleutherodactylinae</taxon>
        <taxon>Eleutherodactylus</taxon>
        <taxon>Eleutherodactylus</taxon>
    </lineage>
</organism>
<proteinExistence type="predicted"/>
<dbReference type="EMBL" id="WNTK01000001">
    <property type="protein sequence ID" value="KAG9493432.1"/>
    <property type="molecule type" value="Genomic_DNA"/>
</dbReference>
<keyword evidence="3" id="KW-1185">Reference proteome</keyword>
<comment type="caution">
    <text evidence="2">The sequence shown here is derived from an EMBL/GenBank/DDBJ whole genome shotgun (WGS) entry which is preliminary data.</text>
</comment>
<reference evidence="2" key="1">
    <citation type="thesis" date="2020" institute="ProQuest LLC" country="789 East Eisenhower Parkway, Ann Arbor, MI, USA">
        <title>Comparative Genomics and Chromosome Evolution.</title>
        <authorList>
            <person name="Mudd A.B."/>
        </authorList>
    </citation>
    <scope>NUCLEOTIDE SEQUENCE</scope>
    <source>
        <strain evidence="2">HN-11 Male</strain>
        <tissue evidence="2">Kidney and liver</tissue>
    </source>
</reference>
<name>A0A8J6KHR0_ELECQ</name>
<dbReference type="Proteomes" id="UP000770717">
    <property type="component" value="Unassembled WGS sequence"/>
</dbReference>
<dbReference type="AlphaFoldDB" id="A0A8J6KHR0"/>
<evidence type="ECO:0000256" key="1">
    <source>
        <dbReference type="SAM" id="MobiDB-lite"/>
    </source>
</evidence>
<gene>
    <name evidence="2" type="ORF">GDO78_001376</name>
</gene>
<evidence type="ECO:0000313" key="3">
    <source>
        <dbReference type="Proteomes" id="UP000770717"/>
    </source>
</evidence>
<feature type="region of interest" description="Disordered" evidence="1">
    <location>
        <begin position="1"/>
        <end position="20"/>
    </location>
</feature>
<protein>
    <submittedName>
        <fullName evidence="2">Uncharacterized protein</fullName>
    </submittedName>
</protein>